<dbReference type="OrthoDB" id="6240152at2"/>
<keyword evidence="1" id="KW-0472">Membrane</keyword>
<organism evidence="2 3">
    <name type="scientific">Pseudidiomarina taiwanensis</name>
    <dbReference type="NCBI Taxonomy" id="337250"/>
    <lineage>
        <taxon>Bacteria</taxon>
        <taxon>Pseudomonadati</taxon>
        <taxon>Pseudomonadota</taxon>
        <taxon>Gammaproteobacteria</taxon>
        <taxon>Alteromonadales</taxon>
        <taxon>Idiomarinaceae</taxon>
        <taxon>Pseudidiomarina</taxon>
    </lineage>
</organism>
<feature type="transmembrane region" description="Helical" evidence="1">
    <location>
        <begin position="138"/>
        <end position="165"/>
    </location>
</feature>
<keyword evidence="1" id="KW-0812">Transmembrane</keyword>
<dbReference type="AlphaFoldDB" id="A0A432ZN40"/>
<dbReference type="Proteomes" id="UP000288279">
    <property type="component" value="Unassembled WGS sequence"/>
</dbReference>
<dbReference type="Pfam" id="PF10688">
    <property type="entry name" value="Imp-YgjV"/>
    <property type="match status" value="1"/>
</dbReference>
<gene>
    <name evidence="2" type="ORF">CWI83_01975</name>
</gene>
<comment type="caution">
    <text evidence="2">The sequence shown here is derived from an EMBL/GenBank/DDBJ whole genome shotgun (WGS) entry which is preliminary data.</text>
</comment>
<sequence length="174" mass="18977">MDLAVLLSPAELFGISALILNFIAYRQESANRYRVVSALALAALSIHFAIIGALAGSIVTGMAVIRNIIALRWQGPIVLWGFVLLNVVLAAYEFSIGTELLPLLAAYTSSIIFSVGSIRLNDPEQIRRWFIVAESLGLAYAIMVGSIEGIIFNLFNLGSIILKLLQNRRNQTLS</sequence>
<proteinExistence type="predicted"/>
<dbReference type="EMBL" id="PIQG01000001">
    <property type="protein sequence ID" value="RUO79304.1"/>
    <property type="molecule type" value="Genomic_DNA"/>
</dbReference>
<feature type="transmembrane region" description="Helical" evidence="1">
    <location>
        <begin position="77"/>
        <end position="94"/>
    </location>
</feature>
<accession>A0A432ZN40</accession>
<keyword evidence="1" id="KW-1133">Transmembrane helix</keyword>
<protein>
    <recommendedName>
        <fullName evidence="4">YgjV family protein</fullName>
    </recommendedName>
</protein>
<feature type="transmembrane region" description="Helical" evidence="1">
    <location>
        <begin position="6"/>
        <end position="24"/>
    </location>
</feature>
<evidence type="ECO:0000313" key="2">
    <source>
        <dbReference type="EMBL" id="RUO79304.1"/>
    </source>
</evidence>
<reference evidence="2 3" key="1">
    <citation type="journal article" date="2011" name="Front. Microbiol.">
        <title>Genomic signatures of strain selection and enhancement in Bacillus atrophaeus var. globigii, a historical biowarfare simulant.</title>
        <authorList>
            <person name="Gibbons H.S."/>
            <person name="Broomall S.M."/>
            <person name="McNew L.A."/>
            <person name="Daligault H."/>
            <person name="Chapman C."/>
            <person name="Bruce D."/>
            <person name="Karavis M."/>
            <person name="Krepps M."/>
            <person name="McGregor P.A."/>
            <person name="Hong C."/>
            <person name="Park K.H."/>
            <person name="Akmal A."/>
            <person name="Feldman A."/>
            <person name="Lin J.S."/>
            <person name="Chang W.E."/>
            <person name="Higgs B.W."/>
            <person name="Demirev P."/>
            <person name="Lindquist J."/>
            <person name="Liem A."/>
            <person name="Fochler E."/>
            <person name="Read T.D."/>
            <person name="Tapia R."/>
            <person name="Johnson S."/>
            <person name="Bishop-Lilly K.A."/>
            <person name="Detter C."/>
            <person name="Han C."/>
            <person name="Sozhamannan S."/>
            <person name="Rosenzweig C.N."/>
            <person name="Skowronski E.W."/>
        </authorList>
    </citation>
    <scope>NUCLEOTIDE SEQUENCE [LARGE SCALE GENOMIC DNA]</scope>
    <source>
        <strain evidence="2 3">PIT1</strain>
    </source>
</reference>
<evidence type="ECO:0008006" key="4">
    <source>
        <dbReference type="Google" id="ProtNLM"/>
    </source>
</evidence>
<feature type="transmembrane region" description="Helical" evidence="1">
    <location>
        <begin position="36"/>
        <end position="65"/>
    </location>
</feature>
<evidence type="ECO:0000313" key="3">
    <source>
        <dbReference type="Proteomes" id="UP000288279"/>
    </source>
</evidence>
<evidence type="ECO:0000256" key="1">
    <source>
        <dbReference type="SAM" id="Phobius"/>
    </source>
</evidence>
<dbReference type="InterPro" id="IPR019629">
    <property type="entry name" value="Uncharacterised_HI1736/YgjV"/>
</dbReference>
<name>A0A432ZN40_9GAMM</name>
<keyword evidence="3" id="KW-1185">Reference proteome</keyword>
<dbReference type="RefSeq" id="WP_126824984.1">
    <property type="nucleotide sequence ID" value="NZ_PIQG01000001.1"/>
</dbReference>
<feature type="transmembrane region" description="Helical" evidence="1">
    <location>
        <begin position="101"/>
        <end position="118"/>
    </location>
</feature>